<evidence type="ECO:0000313" key="3">
    <source>
        <dbReference type="Proteomes" id="UP001142175"/>
    </source>
</evidence>
<proteinExistence type="predicted"/>
<organism evidence="2 3">
    <name type="scientific">Aquiflexum gelatinilyticum</name>
    <dbReference type="NCBI Taxonomy" id="2961943"/>
    <lineage>
        <taxon>Bacteria</taxon>
        <taxon>Pseudomonadati</taxon>
        <taxon>Bacteroidota</taxon>
        <taxon>Cytophagia</taxon>
        <taxon>Cytophagales</taxon>
        <taxon>Cyclobacteriaceae</taxon>
        <taxon>Aquiflexum</taxon>
    </lineage>
</organism>
<comment type="caution">
    <text evidence="2">The sequence shown here is derived from an EMBL/GenBank/DDBJ whole genome shotgun (WGS) entry which is preliminary data.</text>
</comment>
<dbReference type="PROSITE" id="PS51257">
    <property type="entry name" value="PROKAR_LIPOPROTEIN"/>
    <property type="match status" value="1"/>
</dbReference>
<evidence type="ECO:0008006" key="4">
    <source>
        <dbReference type="Google" id="ProtNLM"/>
    </source>
</evidence>
<dbReference type="RefSeq" id="WP_258423598.1">
    <property type="nucleotide sequence ID" value="NZ_JANSUY010000010.1"/>
</dbReference>
<feature type="signal peptide" evidence="1">
    <location>
        <begin position="1"/>
        <end position="20"/>
    </location>
</feature>
<dbReference type="EMBL" id="JANSUY010000010">
    <property type="protein sequence ID" value="MCR9015735.1"/>
    <property type="molecule type" value="Genomic_DNA"/>
</dbReference>
<dbReference type="Proteomes" id="UP001142175">
    <property type="component" value="Unassembled WGS sequence"/>
</dbReference>
<evidence type="ECO:0000313" key="2">
    <source>
        <dbReference type="EMBL" id="MCR9015735.1"/>
    </source>
</evidence>
<keyword evidence="3" id="KW-1185">Reference proteome</keyword>
<reference evidence="2" key="1">
    <citation type="submission" date="2022-08" db="EMBL/GenBank/DDBJ databases">
        <authorList>
            <person name="Zhang D."/>
        </authorList>
    </citation>
    <scope>NUCLEOTIDE SEQUENCE</scope>
    <source>
        <strain evidence="2">XJ19-11</strain>
    </source>
</reference>
<keyword evidence="1" id="KW-0732">Signal</keyword>
<name>A0A9X2P8J0_9BACT</name>
<gene>
    <name evidence="2" type="ORF">NU887_11870</name>
</gene>
<evidence type="ECO:0000256" key="1">
    <source>
        <dbReference type="SAM" id="SignalP"/>
    </source>
</evidence>
<accession>A0A9X2P8J0</accession>
<dbReference type="AlphaFoldDB" id="A0A9X2P8J0"/>
<sequence>MRNIFIVVFGIISFSFLSSACSSKVDLKNVNLENWKEDRDGCSGLRMQELEAFREVKNDLLGKDNQSIIKTFGRPDKVELTDRSQSFFIYFIDPAPSCTNFDASAEQPMKVMLRMNAYSRVSEVVISRLDP</sequence>
<protein>
    <recommendedName>
        <fullName evidence="4">Lipoprotein</fullName>
    </recommendedName>
</protein>
<feature type="chain" id="PRO_5040920791" description="Lipoprotein" evidence="1">
    <location>
        <begin position="21"/>
        <end position="131"/>
    </location>
</feature>